<keyword evidence="2" id="KW-1185">Reference proteome</keyword>
<dbReference type="Proteomes" id="UP000051739">
    <property type="component" value="Unassembled WGS sequence"/>
</dbReference>
<evidence type="ECO:0000313" key="2">
    <source>
        <dbReference type="Proteomes" id="UP000051739"/>
    </source>
</evidence>
<organism evidence="1 2">
    <name type="scientific">Limosilactobacillus gastricus DSM 16045</name>
    <dbReference type="NCBI Taxonomy" id="1423749"/>
    <lineage>
        <taxon>Bacteria</taxon>
        <taxon>Bacillati</taxon>
        <taxon>Bacillota</taxon>
        <taxon>Bacilli</taxon>
        <taxon>Lactobacillales</taxon>
        <taxon>Lactobacillaceae</taxon>
        <taxon>Limosilactobacillus</taxon>
    </lineage>
</organism>
<proteinExistence type="predicted"/>
<dbReference type="InterPro" id="IPR021321">
    <property type="entry name" value="DUF2922"/>
</dbReference>
<evidence type="ECO:0000313" key="1">
    <source>
        <dbReference type="EMBL" id="KRM03231.1"/>
    </source>
</evidence>
<reference evidence="1 2" key="1">
    <citation type="journal article" date="2015" name="Genome Announc.">
        <title>Expanding the biotechnology potential of lactobacilli through comparative genomics of 213 strains and associated genera.</title>
        <authorList>
            <person name="Sun Z."/>
            <person name="Harris H.M."/>
            <person name="McCann A."/>
            <person name="Guo C."/>
            <person name="Argimon S."/>
            <person name="Zhang W."/>
            <person name="Yang X."/>
            <person name="Jeffery I.B."/>
            <person name="Cooney J.C."/>
            <person name="Kagawa T.F."/>
            <person name="Liu W."/>
            <person name="Song Y."/>
            <person name="Salvetti E."/>
            <person name="Wrobel A."/>
            <person name="Rasinkangas P."/>
            <person name="Parkhill J."/>
            <person name="Rea M.C."/>
            <person name="O'Sullivan O."/>
            <person name="Ritari J."/>
            <person name="Douillard F.P."/>
            <person name="Paul Ross R."/>
            <person name="Yang R."/>
            <person name="Briner A.E."/>
            <person name="Felis G.E."/>
            <person name="de Vos W.M."/>
            <person name="Barrangou R."/>
            <person name="Klaenhammer T.R."/>
            <person name="Caufield P.W."/>
            <person name="Cui Y."/>
            <person name="Zhang H."/>
            <person name="O'Toole P.W."/>
        </authorList>
    </citation>
    <scope>NUCLEOTIDE SEQUENCE [LARGE SCALE GENOMIC DNA]</scope>
    <source>
        <strain evidence="1 2">DSM 16045</strain>
    </source>
</reference>
<dbReference type="AlphaFoldDB" id="A0A0R1VCY9"/>
<dbReference type="RefSeq" id="WP_056936825.1">
    <property type="nucleotide sequence ID" value="NZ_AZFN01000004.1"/>
</dbReference>
<name>A0A0R1VCY9_9LACO</name>
<comment type="caution">
    <text evidence="1">The sequence shown here is derived from an EMBL/GenBank/DDBJ whole genome shotgun (WGS) entry which is preliminary data.</text>
</comment>
<accession>A0A0R1VCY9</accession>
<dbReference type="Pfam" id="PF11148">
    <property type="entry name" value="DUF2922"/>
    <property type="match status" value="1"/>
</dbReference>
<evidence type="ECO:0008006" key="3">
    <source>
        <dbReference type="Google" id="ProtNLM"/>
    </source>
</evidence>
<protein>
    <recommendedName>
        <fullName evidence="3">DUF2922 domain-containing protein</fullName>
    </recommendedName>
</protein>
<dbReference type="EMBL" id="AZFN01000004">
    <property type="protein sequence ID" value="KRM03231.1"/>
    <property type="molecule type" value="Genomic_DNA"/>
</dbReference>
<sequence>MKVLDLVFKSNLNKVHTLKLNYVNESLDEATVKAAMQAIADAKLFDKQGEELYVVPVLAKYVTTTDDVVVKSF</sequence>
<gene>
    <name evidence="1" type="ORF">FC60_GL001315</name>
</gene>
<dbReference type="PATRIC" id="fig|1423749.3.peg.1346"/>